<name>A0A1G2KIT7_9BACT</name>
<organism evidence="2 3">
    <name type="scientific">Candidatus Sungbacteria bacterium RIFCSPHIGHO2_02_FULL_47_11</name>
    <dbReference type="NCBI Taxonomy" id="1802270"/>
    <lineage>
        <taxon>Bacteria</taxon>
        <taxon>Candidatus Sungiibacteriota</taxon>
    </lineage>
</organism>
<evidence type="ECO:0000259" key="1">
    <source>
        <dbReference type="Pfam" id="PF03372"/>
    </source>
</evidence>
<feature type="domain" description="Endonuclease/exonuclease/phosphatase" evidence="1">
    <location>
        <begin position="31"/>
        <end position="133"/>
    </location>
</feature>
<evidence type="ECO:0000313" key="2">
    <source>
        <dbReference type="EMBL" id="OGZ99344.1"/>
    </source>
</evidence>
<dbReference type="Pfam" id="PF03372">
    <property type="entry name" value="Exo_endo_phos"/>
    <property type="match status" value="1"/>
</dbReference>
<dbReference type="EMBL" id="MHQI01000041">
    <property type="protein sequence ID" value="OGZ99344.1"/>
    <property type="molecule type" value="Genomic_DNA"/>
</dbReference>
<reference evidence="2 3" key="1">
    <citation type="journal article" date="2016" name="Nat. Commun.">
        <title>Thousands of microbial genomes shed light on interconnected biogeochemical processes in an aquifer system.</title>
        <authorList>
            <person name="Anantharaman K."/>
            <person name="Brown C.T."/>
            <person name="Hug L.A."/>
            <person name="Sharon I."/>
            <person name="Castelle C.J."/>
            <person name="Probst A.J."/>
            <person name="Thomas B.C."/>
            <person name="Singh A."/>
            <person name="Wilkins M.J."/>
            <person name="Karaoz U."/>
            <person name="Brodie E.L."/>
            <person name="Williams K.H."/>
            <person name="Hubbard S.S."/>
            <person name="Banfield J.F."/>
        </authorList>
    </citation>
    <scope>NUCLEOTIDE SEQUENCE [LARGE SCALE GENOMIC DNA]</scope>
</reference>
<dbReference type="InterPro" id="IPR036691">
    <property type="entry name" value="Endo/exonu/phosph_ase_sf"/>
</dbReference>
<dbReference type="Proteomes" id="UP000179023">
    <property type="component" value="Unassembled WGS sequence"/>
</dbReference>
<accession>A0A1G2KIT7</accession>
<evidence type="ECO:0000313" key="3">
    <source>
        <dbReference type="Proteomes" id="UP000179023"/>
    </source>
</evidence>
<dbReference type="InterPro" id="IPR005135">
    <property type="entry name" value="Endo/exonuclease/phosphatase"/>
</dbReference>
<sequence length="141" mass="16031">MEGDDITTYGRAVQYVQAVVGGAQYTIYNLHGHWAPDGKVDNPVRLEQSRNVKKFLDSFDGCKILCGDFNLAPDTRSLSMLEEGMRNLVKEHGIISTRSHYYTKDMKFADYILVSPEVRVKEFKVLPDVVSDHLPLFLDFS</sequence>
<dbReference type="STRING" id="1802270.A3C07_03160"/>
<proteinExistence type="predicted"/>
<gene>
    <name evidence="2" type="ORF">A3C07_03160</name>
</gene>
<comment type="caution">
    <text evidence="2">The sequence shown here is derived from an EMBL/GenBank/DDBJ whole genome shotgun (WGS) entry which is preliminary data.</text>
</comment>
<protein>
    <recommendedName>
        <fullName evidence="1">Endonuclease/exonuclease/phosphatase domain-containing protein</fullName>
    </recommendedName>
</protein>
<dbReference type="SUPFAM" id="SSF56219">
    <property type="entry name" value="DNase I-like"/>
    <property type="match status" value="1"/>
</dbReference>
<dbReference type="GO" id="GO:0003824">
    <property type="term" value="F:catalytic activity"/>
    <property type="evidence" value="ECO:0007669"/>
    <property type="project" value="InterPro"/>
</dbReference>
<dbReference type="AlphaFoldDB" id="A0A1G2KIT7"/>
<dbReference type="Gene3D" id="3.60.10.10">
    <property type="entry name" value="Endonuclease/exonuclease/phosphatase"/>
    <property type="match status" value="1"/>
</dbReference>